<feature type="binding site" evidence="5">
    <location>
        <begin position="96"/>
        <end position="98"/>
    </location>
    <ligand>
        <name>CoA</name>
        <dbReference type="ChEBI" id="CHEBI:57287"/>
    </ligand>
</feature>
<sequence length="290" mass="30471">MAILLDKNSKILVQGITGYQGRFHTRQMLEYGSNVVAGVSPGKGGQEVEGVPVYNSAASAVRETDANVSAVMVPASFGKDAVFEAIDAGMDLVAIITEHIPVQDAMEIMAFARERGTTIIGPNTFGIITPGQSKLGIMPNESYQPGRTGLVARSGTLSYQIAEGLSRVGVGQSTAIGLGGDRVVGSEFIDMLEHFEQDPGTDQVVMVGEIGGTAEEEAAEFIANKMTKPVYAYIAGKSAPPGKRMGHAGAIIERGKGTFDSKVQALRSAGVEVASLPWELVEILKKSGVQ</sequence>
<dbReference type="GO" id="GO:0004775">
    <property type="term" value="F:succinate-CoA ligase (ADP-forming) activity"/>
    <property type="evidence" value="ECO:0007669"/>
    <property type="project" value="UniProtKB-UniRule"/>
</dbReference>
<dbReference type="InterPro" id="IPR005811">
    <property type="entry name" value="SUCC_ACL_C"/>
</dbReference>
<evidence type="ECO:0000256" key="6">
    <source>
        <dbReference type="PIRSR" id="PIRSR001553-1"/>
    </source>
</evidence>
<dbReference type="eggNOG" id="COG0074">
    <property type="taxonomic scope" value="Bacteria"/>
</dbReference>
<accession>B2A0T0</accession>
<evidence type="ECO:0000259" key="9">
    <source>
        <dbReference type="SMART" id="SM00881"/>
    </source>
</evidence>
<gene>
    <name evidence="5" type="primary">sucD</name>
    <name evidence="10" type="ordered locus">Nther_2395</name>
</gene>
<dbReference type="HOGENOM" id="CLU_052104_0_0_9"/>
<proteinExistence type="inferred from homology"/>
<dbReference type="InterPro" id="IPR016102">
    <property type="entry name" value="Succinyl-CoA_synth-like"/>
</dbReference>
<dbReference type="Pfam" id="PF02629">
    <property type="entry name" value="CoA_binding"/>
    <property type="match status" value="1"/>
</dbReference>
<dbReference type="PRINTS" id="PR01798">
    <property type="entry name" value="SCOASYNTHASE"/>
</dbReference>
<dbReference type="PANTHER" id="PTHR11117">
    <property type="entry name" value="SUCCINYL-COA LIGASE SUBUNIT ALPHA"/>
    <property type="match status" value="1"/>
</dbReference>
<feature type="binding site" evidence="5">
    <location>
        <position position="159"/>
    </location>
    <ligand>
        <name>substrate</name>
        <note>ligand shared with subunit beta</note>
    </ligand>
</feature>
<dbReference type="SUPFAM" id="SSF52210">
    <property type="entry name" value="Succinyl-CoA synthetase domains"/>
    <property type="match status" value="1"/>
</dbReference>
<comment type="subunit">
    <text evidence="5 8">Heterotetramer of two alpha and two beta subunits.</text>
</comment>
<reference evidence="10 11" key="2">
    <citation type="journal article" date="2011" name="J. Bacteriol.">
        <title>Complete genome sequence of the anaerobic, halophilic alkalithermophile Natranaerobius thermophilus JW/NM-WN-LF.</title>
        <authorList>
            <person name="Zhao B."/>
            <person name="Mesbah N.M."/>
            <person name="Dalin E."/>
            <person name="Goodwin L."/>
            <person name="Nolan M."/>
            <person name="Pitluck S."/>
            <person name="Chertkov O."/>
            <person name="Brettin T.S."/>
            <person name="Han J."/>
            <person name="Larimer F.W."/>
            <person name="Land M.L."/>
            <person name="Hauser L."/>
            <person name="Kyrpides N."/>
            <person name="Wiegel J."/>
        </authorList>
    </citation>
    <scope>NUCLEOTIDE SEQUENCE [LARGE SCALE GENOMIC DNA]</scope>
    <source>
        <strain evidence="11">ATCC BAA-1301 / DSM 18059 / JW/NM-WN-LF</strain>
    </source>
</reference>
<dbReference type="STRING" id="457570.Nther_2395"/>
<protein>
    <recommendedName>
        <fullName evidence="5">Succinate--CoA ligase [ADP-forming] subunit alpha</fullName>
        <ecNumber evidence="5">6.2.1.5</ecNumber>
    </recommendedName>
    <alternativeName>
        <fullName evidence="5">Succinyl-CoA synthetase subunit alpha</fullName>
        <shortName evidence="5">SCS-alpha</shortName>
    </alternativeName>
</protein>
<dbReference type="UniPathway" id="UPA00223">
    <property type="reaction ID" value="UER00999"/>
</dbReference>
<dbReference type="PROSITE" id="PS00399">
    <property type="entry name" value="SUCCINYL_COA_LIG_2"/>
    <property type="match status" value="1"/>
</dbReference>
<dbReference type="SMART" id="SM00881">
    <property type="entry name" value="CoA_binding"/>
    <property type="match status" value="1"/>
</dbReference>
<name>B2A0T0_NATTJ</name>
<dbReference type="KEGG" id="nth:Nther_2395"/>
<keyword evidence="2 5" id="KW-0436">Ligase</keyword>
<comment type="similarity">
    <text evidence="4 5 7">Belongs to the succinate/malate CoA ligase alpha subunit family.</text>
</comment>
<evidence type="ECO:0000256" key="2">
    <source>
        <dbReference type="ARBA" id="ARBA00022598"/>
    </source>
</evidence>
<evidence type="ECO:0000256" key="3">
    <source>
        <dbReference type="ARBA" id="ARBA00022741"/>
    </source>
</evidence>
<dbReference type="InterPro" id="IPR036291">
    <property type="entry name" value="NAD(P)-bd_dom_sf"/>
</dbReference>
<dbReference type="InterPro" id="IPR005810">
    <property type="entry name" value="CoA_lig_alpha"/>
</dbReference>
<feature type="binding site" evidence="5">
    <location>
        <begin position="17"/>
        <end position="20"/>
    </location>
    <ligand>
        <name>CoA</name>
        <dbReference type="ChEBI" id="CHEBI:57287"/>
    </ligand>
</feature>
<evidence type="ECO:0000313" key="10">
    <source>
        <dbReference type="EMBL" id="ACB85960.1"/>
    </source>
</evidence>
<dbReference type="Gene3D" id="3.40.50.720">
    <property type="entry name" value="NAD(P)-binding Rossmann-like Domain"/>
    <property type="match status" value="1"/>
</dbReference>
<comment type="catalytic activity">
    <reaction evidence="5">
        <text>GTP + succinate + CoA = succinyl-CoA + GDP + phosphate</text>
        <dbReference type="Rhea" id="RHEA:22120"/>
        <dbReference type="ChEBI" id="CHEBI:30031"/>
        <dbReference type="ChEBI" id="CHEBI:37565"/>
        <dbReference type="ChEBI" id="CHEBI:43474"/>
        <dbReference type="ChEBI" id="CHEBI:57287"/>
        <dbReference type="ChEBI" id="CHEBI:57292"/>
        <dbReference type="ChEBI" id="CHEBI:58189"/>
    </reaction>
</comment>
<reference evidence="10 11" key="1">
    <citation type="submission" date="2008-04" db="EMBL/GenBank/DDBJ databases">
        <title>Complete sequence of chromosome of Natranaerobius thermophilus JW/NM-WN-LF.</title>
        <authorList>
            <consortium name="US DOE Joint Genome Institute"/>
            <person name="Copeland A."/>
            <person name="Lucas S."/>
            <person name="Lapidus A."/>
            <person name="Glavina del Rio T."/>
            <person name="Dalin E."/>
            <person name="Tice H."/>
            <person name="Bruce D."/>
            <person name="Goodwin L."/>
            <person name="Pitluck S."/>
            <person name="Chertkov O."/>
            <person name="Brettin T."/>
            <person name="Detter J.C."/>
            <person name="Han C."/>
            <person name="Kuske C.R."/>
            <person name="Schmutz J."/>
            <person name="Larimer F."/>
            <person name="Land M."/>
            <person name="Hauser L."/>
            <person name="Kyrpides N."/>
            <person name="Lykidis A."/>
            <person name="Mesbah N.M."/>
            <person name="Wiegel J."/>
        </authorList>
    </citation>
    <scope>NUCLEOTIDE SEQUENCE [LARGE SCALE GENOMIC DNA]</scope>
    <source>
        <strain evidence="11">ATCC BAA-1301 / DSM 18059 / JW/NM-WN-LF</strain>
    </source>
</reference>
<dbReference type="SUPFAM" id="SSF51735">
    <property type="entry name" value="NAD(P)-binding Rossmann-fold domains"/>
    <property type="match status" value="1"/>
</dbReference>
<dbReference type="InterPro" id="IPR003781">
    <property type="entry name" value="CoA-bd"/>
</dbReference>
<keyword evidence="11" id="KW-1185">Reference proteome</keyword>
<feature type="domain" description="CoA-binding" evidence="9">
    <location>
        <begin position="4"/>
        <end position="100"/>
    </location>
</feature>
<comment type="function">
    <text evidence="5 8">Succinyl-CoA synthetase functions in the citric acid cycle (TCA), coupling the hydrolysis of succinyl-CoA to the synthesis of either ATP or GTP and thus represents the only step of substrate-level phosphorylation in the TCA. The alpha subunit of the enzyme binds the substrates coenzyme A and phosphate, while succinate binding and nucleotide specificity is provided by the beta subunit.</text>
</comment>
<dbReference type="AlphaFoldDB" id="B2A0T0"/>
<dbReference type="OrthoDB" id="9807196at2"/>
<dbReference type="InParanoid" id="B2A0T0"/>
<dbReference type="PIRSF" id="PIRSF001553">
    <property type="entry name" value="SucCS_alpha"/>
    <property type="match status" value="1"/>
</dbReference>
<dbReference type="Gene3D" id="3.40.50.261">
    <property type="entry name" value="Succinyl-CoA synthetase domains"/>
    <property type="match status" value="1"/>
</dbReference>
<dbReference type="NCBIfam" id="TIGR01019">
    <property type="entry name" value="sucCoAalpha"/>
    <property type="match status" value="1"/>
</dbReference>
<dbReference type="FunFam" id="3.40.50.261:FF:000006">
    <property type="entry name" value="Succinate--CoA ligase [ADP-forming] subunit alpha"/>
    <property type="match status" value="1"/>
</dbReference>
<dbReference type="EC" id="6.2.1.5" evidence="5"/>
<dbReference type="FunFam" id="3.40.50.720:FF:000277">
    <property type="entry name" value="Succinate--CoA ligase [ADP-forming] subunit alpha"/>
    <property type="match status" value="1"/>
</dbReference>
<dbReference type="InterPro" id="IPR017440">
    <property type="entry name" value="Cit_synth/succinyl-CoA_lig_AS"/>
</dbReference>
<dbReference type="GO" id="GO:0000166">
    <property type="term" value="F:nucleotide binding"/>
    <property type="evidence" value="ECO:0007669"/>
    <property type="project" value="UniProtKB-KW"/>
</dbReference>
<evidence type="ECO:0000256" key="5">
    <source>
        <dbReference type="HAMAP-Rule" id="MF_01988"/>
    </source>
</evidence>
<evidence type="ECO:0000256" key="1">
    <source>
        <dbReference type="ARBA" id="ARBA00022532"/>
    </source>
</evidence>
<keyword evidence="3 5" id="KW-0547">Nucleotide-binding</keyword>
<comment type="pathway">
    <text evidence="5 8">Carbohydrate metabolism; tricarboxylic acid cycle; succinate from succinyl-CoA (ligase route): step 1/1.</text>
</comment>
<keyword evidence="1 5" id="KW-0816">Tricarboxylic acid cycle</keyword>
<dbReference type="PANTHER" id="PTHR11117:SF2">
    <property type="entry name" value="SUCCINATE--COA LIGASE [ADP_GDP-FORMING] SUBUNIT ALPHA, MITOCHONDRIAL"/>
    <property type="match status" value="1"/>
</dbReference>
<dbReference type="GO" id="GO:0004776">
    <property type="term" value="F:succinate-CoA ligase (GDP-forming) activity"/>
    <property type="evidence" value="ECO:0007669"/>
    <property type="project" value="TreeGrafter"/>
</dbReference>
<dbReference type="Proteomes" id="UP000001683">
    <property type="component" value="Chromosome"/>
</dbReference>
<evidence type="ECO:0000256" key="4">
    <source>
        <dbReference type="ARBA" id="ARBA00060724"/>
    </source>
</evidence>
<evidence type="ECO:0000256" key="8">
    <source>
        <dbReference type="RuleBase" id="RU000699"/>
    </source>
</evidence>
<comment type="catalytic activity">
    <reaction evidence="5 8">
        <text>succinate + ATP + CoA = succinyl-CoA + ADP + phosphate</text>
        <dbReference type="Rhea" id="RHEA:17661"/>
        <dbReference type="ChEBI" id="CHEBI:30031"/>
        <dbReference type="ChEBI" id="CHEBI:30616"/>
        <dbReference type="ChEBI" id="CHEBI:43474"/>
        <dbReference type="ChEBI" id="CHEBI:57287"/>
        <dbReference type="ChEBI" id="CHEBI:57292"/>
        <dbReference type="ChEBI" id="CHEBI:456216"/>
        <dbReference type="EC" id="6.2.1.5"/>
    </reaction>
</comment>
<dbReference type="HAMAP" id="MF_01988">
    <property type="entry name" value="Succ_CoA_alpha"/>
    <property type="match status" value="1"/>
</dbReference>
<dbReference type="GO" id="GO:0006099">
    <property type="term" value="P:tricarboxylic acid cycle"/>
    <property type="evidence" value="ECO:0007669"/>
    <property type="project" value="UniProtKB-UniRule"/>
</dbReference>
<organism evidence="10 11">
    <name type="scientific">Natranaerobius thermophilus (strain ATCC BAA-1301 / DSM 18059 / JW/NM-WN-LF)</name>
    <dbReference type="NCBI Taxonomy" id="457570"/>
    <lineage>
        <taxon>Bacteria</taxon>
        <taxon>Bacillati</taxon>
        <taxon>Bacillota</taxon>
        <taxon>Clostridia</taxon>
        <taxon>Natranaerobiales</taxon>
        <taxon>Natranaerobiaceae</taxon>
        <taxon>Natranaerobius</taxon>
    </lineage>
</organism>
<evidence type="ECO:0000256" key="7">
    <source>
        <dbReference type="RuleBase" id="RU000677"/>
    </source>
</evidence>
<feature type="binding site" evidence="5">
    <location>
        <position position="43"/>
    </location>
    <ligand>
        <name>CoA</name>
        <dbReference type="ChEBI" id="CHEBI:57287"/>
    </ligand>
</feature>
<evidence type="ECO:0000313" key="11">
    <source>
        <dbReference type="Proteomes" id="UP000001683"/>
    </source>
</evidence>
<dbReference type="NCBIfam" id="NF004230">
    <property type="entry name" value="PRK05678.1"/>
    <property type="match status" value="1"/>
</dbReference>
<feature type="active site" description="Tele-phosphohistidine intermediate" evidence="5 6">
    <location>
        <position position="247"/>
    </location>
</feature>
<dbReference type="Pfam" id="PF00549">
    <property type="entry name" value="Ligase_CoA"/>
    <property type="match status" value="1"/>
</dbReference>
<dbReference type="FunCoup" id="B2A0T0">
    <property type="interactions" value="344"/>
</dbReference>
<dbReference type="RefSeq" id="WP_012448809.1">
    <property type="nucleotide sequence ID" value="NC_010718.1"/>
</dbReference>
<dbReference type="GO" id="GO:0009361">
    <property type="term" value="C:succinate-CoA ligase complex (ADP-forming)"/>
    <property type="evidence" value="ECO:0007669"/>
    <property type="project" value="TreeGrafter"/>
</dbReference>
<dbReference type="EMBL" id="CP001034">
    <property type="protein sequence ID" value="ACB85960.1"/>
    <property type="molecule type" value="Genomic_DNA"/>
</dbReference>